<accession>I4EKG7</accession>
<dbReference type="InterPro" id="IPR001387">
    <property type="entry name" value="Cro/C1-type_HTH"/>
</dbReference>
<dbReference type="Gene3D" id="1.10.260.40">
    <property type="entry name" value="lambda repressor-like DNA-binding domains"/>
    <property type="match status" value="1"/>
</dbReference>
<organism evidence="2 3">
    <name type="scientific">Nitrolancea hollandica Lb</name>
    <dbReference type="NCBI Taxonomy" id="1129897"/>
    <lineage>
        <taxon>Bacteria</taxon>
        <taxon>Pseudomonadati</taxon>
        <taxon>Thermomicrobiota</taxon>
        <taxon>Thermomicrobia</taxon>
        <taxon>Sphaerobacterales</taxon>
        <taxon>Sphaerobacterineae</taxon>
        <taxon>Sphaerobacteraceae</taxon>
        <taxon>Nitrolancea</taxon>
    </lineage>
</organism>
<dbReference type="SMART" id="SM00530">
    <property type="entry name" value="HTH_XRE"/>
    <property type="match status" value="1"/>
</dbReference>
<dbReference type="AlphaFoldDB" id="I4EKG7"/>
<dbReference type="Pfam" id="PF17765">
    <property type="entry name" value="MLTR_LBD"/>
    <property type="match status" value="1"/>
</dbReference>
<reference evidence="2 3" key="1">
    <citation type="journal article" date="2012" name="ISME J.">
        <title>Nitrification expanded: discovery, physiology and genomics of a nitrite-oxidizing bacterium from the phylum Chloroflexi.</title>
        <authorList>
            <person name="Sorokin D.Y."/>
            <person name="Lucker S."/>
            <person name="Vejmelkova D."/>
            <person name="Kostrikina N.A."/>
            <person name="Kleerebezem R."/>
            <person name="Rijpstra W.I."/>
            <person name="Damste J.S."/>
            <person name="Le Paslier D."/>
            <person name="Muyzer G."/>
            <person name="Wagner M."/>
            <person name="van Loosdrecht M.C."/>
            <person name="Daims H."/>
        </authorList>
    </citation>
    <scope>NUCLEOTIDE SEQUENCE [LARGE SCALE GENOMIC DNA]</scope>
    <source>
        <strain evidence="3">none</strain>
    </source>
</reference>
<evidence type="ECO:0000313" key="2">
    <source>
        <dbReference type="EMBL" id="CCF85179.1"/>
    </source>
</evidence>
<feature type="domain" description="HTH cro/C1-type" evidence="1">
    <location>
        <begin position="16"/>
        <end position="88"/>
    </location>
</feature>
<dbReference type="SUPFAM" id="SSF47413">
    <property type="entry name" value="lambda repressor-like DNA-binding domains"/>
    <property type="match status" value="1"/>
</dbReference>
<evidence type="ECO:0000313" key="3">
    <source>
        <dbReference type="Proteomes" id="UP000004221"/>
    </source>
</evidence>
<dbReference type="EMBL" id="CAGS01000401">
    <property type="protein sequence ID" value="CCF85179.1"/>
    <property type="molecule type" value="Genomic_DNA"/>
</dbReference>
<keyword evidence="3" id="KW-1185">Reference proteome</keyword>
<dbReference type="PANTHER" id="PTHR35010:SF3">
    <property type="entry name" value="BLL4873 PROTEIN"/>
    <property type="match status" value="1"/>
</dbReference>
<evidence type="ECO:0000259" key="1">
    <source>
        <dbReference type="SMART" id="SM00530"/>
    </source>
</evidence>
<dbReference type="Proteomes" id="UP000004221">
    <property type="component" value="Unassembled WGS sequence"/>
</dbReference>
<dbReference type="CDD" id="cd00093">
    <property type="entry name" value="HTH_XRE"/>
    <property type="match status" value="1"/>
</dbReference>
<protein>
    <submittedName>
        <fullName evidence="2">Helix-turn-helix domain protein</fullName>
    </submittedName>
</protein>
<dbReference type="InterPro" id="IPR041413">
    <property type="entry name" value="MLTR_LBD"/>
</dbReference>
<dbReference type="InterPro" id="IPR010982">
    <property type="entry name" value="Lambda_DNA-bd_dom_sf"/>
</dbReference>
<sequence>MLPMSSHERREQLAEFLRTRRLQLQPEHLGLPQKRLRRTAGLRREEVAERADISVDWYTRLEQGRPINISASTLHRVADALLLTPCQCEYLFHLAQVEFSPAQSSTSEVVSPLLEHVVASQGNNPAYIINRRFDILATNPIALRVFIDHHRFPRSEQNLIWLMFTNPTIRERIVDWAIHAQNLVAGFRANFGHDPKDPRFLALIGALEERSGEFREWWARHDVGNVPITCKAVNHPLVGYLPLEQSVFAIPSSVDLSLILYTPLPDTDAAQKLAQLASLPPSVA</sequence>
<dbReference type="Pfam" id="PF13560">
    <property type="entry name" value="HTH_31"/>
    <property type="match status" value="1"/>
</dbReference>
<gene>
    <name evidence="2" type="ORF">NITHO_460015</name>
</gene>
<proteinExistence type="predicted"/>
<dbReference type="Gene3D" id="3.30.450.180">
    <property type="match status" value="1"/>
</dbReference>
<name>I4EKG7_9BACT</name>
<comment type="caution">
    <text evidence="2">The sequence shown here is derived from an EMBL/GenBank/DDBJ whole genome shotgun (WGS) entry which is preliminary data.</text>
</comment>
<dbReference type="PANTHER" id="PTHR35010">
    <property type="entry name" value="BLL4672 PROTEIN-RELATED"/>
    <property type="match status" value="1"/>
</dbReference>
<dbReference type="GO" id="GO:0003677">
    <property type="term" value="F:DNA binding"/>
    <property type="evidence" value="ECO:0007669"/>
    <property type="project" value="InterPro"/>
</dbReference>